<sequence>MNSLEESSYLVRIRCNQCGERFTLKGREKKGRVETGFNQCLCDNLMDFEIVSEKL</sequence>
<protein>
    <submittedName>
        <fullName evidence="1">Uncharacterized protein</fullName>
    </submittedName>
</protein>
<dbReference type="AlphaFoldDB" id="A0A1H2UPV9"/>
<evidence type="ECO:0000313" key="2">
    <source>
        <dbReference type="Proteomes" id="UP000198534"/>
    </source>
</evidence>
<dbReference type="RefSeq" id="WP_177167916.1">
    <property type="nucleotide sequence ID" value="NZ_FNNQ01000004.1"/>
</dbReference>
<evidence type="ECO:0000313" key="1">
    <source>
        <dbReference type="EMBL" id="SDW58176.1"/>
    </source>
</evidence>
<proteinExistence type="predicted"/>
<organism evidence="1 2">
    <name type="scientific">Marininema mesophilum</name>
    <dbReference type="NCBI Taxonomy" id="1048340"/>
    <lineage>
        <taxon>Bacteria</taxon>
        <taxon>Bacillati</taxon>
        <taxon>Bacillota</taxon>
        <taxon>Bacilli</taxon>
        <taxon>Bacillales</taxon>
        <taxon>Thermoactinomycetaceae</taxon>
        <taxon>Marininema</taxon>
    </lineage>
</organism>
<dbReference type="EMBL" id="FNNQ01000004">
    <property type="protein sequence ID" value="SDW58176.1"/>
    <property type="molecule type" value="Genomic_DNA"/>
</dbReference>
<dbReference type="Proteomes" id="UP000198534">
    <property type="component" value="Unassembled WGS sequence"/>
</dbReference>
<keyword evidence="2" id="KW-1185">Reference proteome</keyword>
<gene>
    <name evidence="1" type="ORF">SAMN05444487_104179</name>
</gene>
<name>A0A1H2UPV9_9BACL</name>
<reference evidence="1 2" key="1">
    <citation type="submission" date="2016-10" db="EMBL/GenBank/DDBJ databases">
        <authorList>
            <person name="de Groot N.N."/>
        </authorList>
    </citation>
    <scope>NUCLEOTIDE SEQUENCE [LARGE SCALE GENOMIC DNA]</scope>
    <source>
        <strain evidence="1 2">DSM 45610</strain>
    </source>
</reference>
<accession>A0A1H2UPV9</accession>
<dbReference type="STRING" id="1048340.SAMN05444487_104179"/>